<dbReference type="Gene3D" id="3.30.70.141">
    <property type="entry name" value="Nucleoside diphosphate kinase-like domain"/>
    <property type="match status" value="1"/>
</dbReference>
<accession>A0A126R0E8</accession>
<dbReference type="Proteomes" id="UP000183442">
    <property type="component" value="Unassembled WGS sequence"/>
</dbReference>
<evidence type="ECO:0000313" key="21">
    <source>
        <dbReference type="Proteomes" id="UP000183442"/>
    </source>
</evidence>
<evidence type="ECO:0000256" key="14">
    <source>
        <dbReference type="PROSITE-ProRule" id="PRU00706"/>
    </source>
</evidence>
<dbReference type="GO" id="GO:0006241">
    <property type="term" value="P:CTP biosynthetic process"/>
    <property type="evidence" value="ECO:0007669"/>
    <property type="project" value="UniProtKB-UniRule"/>
</dbReference>
<keyword evidence="5 13" id="KW-0597">Phosphoprotein</keyword>
<comment type="similarity">
    <text evidence="2 13 14 15">Belongs to the NDK family.</text>
</comment>
<keyword evidence="9 13" id="KW-0418">Kinase</keyword>
<keyword evidence="10 13" id="KW-0067">ATP-binding</keyword>
<feature type="binding site" evidence="13 14">
    <location>
        <position position="92"/>
    </location>
    <ligand>
        <name>ATP</name>
        <dbReference type="ChEBI" id="CHEBI:30616"/>
    </ligand>
</feature>
<dbReference type="GO" id="GO:0005737">
    <property type="term" value="C:cytoplasm"/>
    <property type="evidence" value="ECO:0007669"/>
    <property type="project" value="UniProtKB-SubCell"/>
</dbReference>
<comment type="cofactor">
    <cofactor evidence="1 13">
        <name>Mg(2+)</name>
        <dbReference type="ChEBI" id="CHEBI:18420"/>
    </cofactor>
</comment>
<reference evidence="21" key="3">
    <citation type="submission" date="2016-10" db="EMBL/GenBank/DDBJ databases">
        <authorList>
            <person name="Varghese N."/>
        </authorList>
    </citation>
    <scope>NUCLEOTIDE SEQUENCE [LARGE SCALE GENOMIC DNA]</scope>
    <source>
        <strain evidence="21">DSM 16632</strain>
    </source>
</reference>
<evidence type="ECO:0000256" key="7">
    <source>
        <dbReference type="ARBA" id="ARBA00022723"/>
    </source>
</evidence>
<keyword evidence="20" id="KW-1185">Reference proteome</keyword>
<dbReference type="PATRIC" id="fig|294671.3.peg.1034"/>
<dbReference type="CDD" id="cd04413">
    <property type="entry name" value="NDPk_I"/>
    <property type="match status" value="1"/>
</dbReference>
<dbReference type="PROSITE" id="PS51374">
    <property type="entry name" value="NDPK_LIKE"/>
    <property type="match status" value="1"/>
</dbReference>
<evidence type="ECO:0000256" key="2">
    <source>
        <dbReference type="ARBA" id="ARBA00008142"/>
    </source>
</evidence>
<evidence type="ECO:0000256" key="8">
    <source>
        <dbReference type="ARBA" id="ARBA00022741"/>
    </source>
</evidence>
<dbReference type="Pfam" id="PF00334">
    <property type="entry name" value="NDK"/>
    <property type="match status" value="1"/>
</dbReference>
<dbReference type="PROSITE" id="PS00469">
    <property type="entry name" value="NDPK"/>
    <property type="match status" value="1"/>
</dbReference>
<feature type="binding site" evidence="13 14">
    <location>
        <position position="58"/>
    </location>
    <ligand>
        <name>ATP</name>
        <dbReference type="ChEBI" id="CHEBI:30616"/>
    </ligand>
</feature>
<evidence type="ECO:0000256" key="1">
    <source>
        <dbReference type="ARBA" id="ARBA00001946"/>
    </source>
</evidence>
<dbReference type="InterPro" id="IPR023005">
    <property type="entry name" value="Nucleoside_diP_kinase_AS"/>
</dbReference>
<sequence length="150" mass="16959">MIERSFVMMKPDAVSRRLMGQVLSRFEDKGLKIVAMKLRQIDEDLAKEHYGEHSEKPFFNGLVEYITSAPSLTMVIEGDDAISVIRKMVGATNPKEADMGTIRGDFGMDTGRNIIHASDAPESAKREIALFFDKEEICDYSMSDNAWIYE</sequence>
<dbReference type="EC" id="2.7.4.6" evidence="3 13"/>
<feature type="binding site" evidence="13 14">
    <location>
        <position position="10"/>
    </location>
    <ligand>
        <name>ATP</name>
        <dbReference type="ChEBI" id="CHEBI:30616"/>
    </ligand>
</feature>
<evidence type="ECO:0000256" key="12">
    <source>
        <dbReference type="ARBA" id="ARBA00023080"/>
    </source>
</evidence>
<dbReference type="InterPro" id="IPR001564">
    <property type="entry name" value="Nucleoside_diP_kinase"/>
</dbReference>
<dbReference type="PRINTS" id="PR01243">
    <property type="entry name" value="NUCDPKINASE"/>
</dbReference>
<evidence type="ECO:0000256" key="10">
    <source>
        <dbReference type="ARBA" id="ARBA00022840"/>
    </source>
</evidence>
<keyword evidence="7 13" id="KW-0479">Metal-binding</keyword>
<evidence type="ECO:0000256" key="16">
    <source>
        <dbReference type="RuleBase" id="RU004013"/>
    </source>
</evidence>
<dbReference type="GO" id="GO:0006183">
    <property type="term" value="P:GTP biosynthetic process"/>
    <property type="evidence" value="ECO:0007669"/>
    <property type="project" value="UniProtKB-UniRule"/>
</dbReference>
<dbReference type="GO" id="GO:0006228">
    <property type="term" value="P:UTP biosynthetic process"/>
    <property type="evidence" value="ECO:0007669"/>
    <property type="project" value="UniProtKB-UniRule"/>
</dbReference>
<dbReference type="STRING" id="294671.YLM1_0987"/>
<dbReference type="InterPro" id="IPR036850">
    <property type="entry name" value="NDK-like_dom_sf"/>
</dbReference>
<feature type="binding site" evidence="13 14">
    <location>
        <position position="103"/>
    </location>
    <ligand>
        <name>ATP</name>
        <dbReference type="ChEBI" id="CHEBI:30616"/>
    </ligand>
</feature>
<keyword evidence="11 13" id="KW-0460">Magnesium</keyword>
<dbReference type="InterPro" id="IPR034907">
    <property type="entry name" value="NDK-like_dom"/>
</dbReference>
<dbReference type="SUPFAM" id="SSF54919">
    <property type="entry name" value="Nucleoside diphosphate kinase, NDK"/>
    <property type="match status" value="1"/>
</dbReference>
<comment type="catalytic activity">
    <reaction evidence="13 16">
        <text>a 2'-deoxyribonucleoside 5'-diphosphate + ATP = a 2'-deoxyribonucleoside 5'-triphosphate + ADP</text>
        <dbReference type="Rhea" id="RHEA:44640"/>
        <dbReference type="ChEBI" id="CHEBI:30616"/>
        <dbReference type="ChEBI" id="CHEBI:61560"/>
        <dbReference type="ChEBI" id="CHEBI:73316"/>
        <dbReference type="ChEBI" id="CHEBI:456216"/>
        <dbReference type="EC" id="2.7.4.6"/>
    </reaction>
</comment>
<dbReference type="GO" id="GO:0004550">
    <property type="term" value="F:nucleoside diphosphate kinase activity"/>
    <property type="evidence" value="ECO:0007669"/>
    <property type="project" value="UniProtKB-UniRule"/>
</dbReference>
<evidence type="ECO:0000256" key="3">
    <source>
        <dbReference type="ARBA" id="ARBA00012966"/>
    </source>
</evidence>
<dbReference type="KEGG" id="mol:YLM1_0987"/>
<dbReference type="HAMAP" id="MF_00451">
    <property type="entry name" value="NDP_kinase"/>
    <property type="match status" value="1"/>
</dbReference>
<dbReference type="EMBL" id="FOTL01000032">
    <property type="protein sequence ID" value="SFL73244.1"/>
    <property type="molecule type" value="Genomic_DNA"/>
</dbReference>
<evidence type="ECO:0000313" key="18">
    <source>
        <dbReference type="EMBL" id="AMK15544.1"/>
    </source>
</evidence>
<evidence type="ECO:0000256" key="13">
    <source>
        <dbReference type="HAMAP-Rule" id="MF_00451"/>
    </source>
</evidence>
<dbReference type="GO" id="GO:0046872">
    <property type="term" value="F:metal ion binding"/>
    <property type="evidence" value="ECO:0007669"/>
    <property type="project" value="UniProtKB-KW"/>
</dbReference>
<evidence type="ECO:0000256" key="6">
    <source>
        <dbReference type="ARBA" id="ARBA00022679"/>
    </source>
</evidence>
<evidence type="ECO:0000256" key="11">
    <source>
        <dbReference type="ARBA" id="ARBA00022842"/>
    </source>
</evidence>
<gene>
    <name evidence="13" type="primary">ndk</name>
    <name evidence="19" type="ORF">SAMN02910297_01624</name>
    <name evidence="18" type="ORF">YLM1_0987</name>
</gene>
<dbReference type="AlphaFoldDB" id="A0A126R0E8"/>
<reference evidence="20" key="2">
    <citation type="submission" date="2016-02" db="EMBL/GenBank/DDBJ databases">
        <title>The draft genome sequence of the rumen methanogen Methanobrevibacter olleyae YLM1.</title>
        <authorList>
            <consortium name="New Zealand Agricultural Greenhouse Gas Research Centre/Pastoral Greenhouse Gas Research Consortium"/>
            <person name="Kelly W.J."/>
            <person name="Li D."/>
            <person name="Lambie S.C."/>
            <person name="Attwood G.T."/>
            <person name="Altermann E."/>
            <person name="Leahy S.C."/>
        </authorList>
    </citation>
    <scope>NUCLEOTIDE SEQUENCE [LARGE SCALE GENOMIC DNA]</scope>
    <source>
        <strain evidence="20">YLM1</strain>
    </source>
</reference>
<name>A0A126R0E8_METOL</name>
<evidence type="ECO:0000259" key="17">
    <source>
        <dbReference type="SMART" id="SM00562"/>
    </source>
</evidence>
<evidence type="ECO:0000313" key="20">
    <source>
        <dbReference type="Proteomes" id="UP000066376"/>
    </source>
</evidence>
<comment type="function">
    <text evidence="13">Major role in the synthesis of nucleoside triphosphates other than ATP. The ATP gamma phosphate is transferred to the NDP beta phosphate via a ping-pong mechanism, using a phosphorylated active-site intermediate.</text>
</comment>
<proteinExistence type="inferred from homology"/>
<dbReference type="Proteomes" id="UP000066376">
    <property type="component" value="Chromosome"/>
</dbReference>
<dbReference type="EMBL" id="CP014265">
    <property type="protein sequence ID" value="AMK15544.1"/>
    <property type="molecule type" value="Genomic_DNA"/>
</dbReference>
<dbReference type="FunFam" id="3.30.70.141:FF:000003">
    <property type="entry name" value="Nucleoside diphosphate kinase"/>
    <property type="match status" value="1"/>
</dbReference>
<organism evidence="18 20">
    <name type="scientific">Methanobrevibacter olleyae</name>
    <dbReference type="NCBI Taxonomy" id="294671"/>
    <lineage>
        <taxon>Archaea</taxon>
        <taxon>Methanobacteriati</taxon>
        <taxon>Methanobacteriota</taxon>
        <taxon>Methanomada group</taxon>
        <taxon>Methanobacteria</taxon>
        <taxon>Methanobacteriales</taxon>
        <taxon>Methanobacteriaceae</taxon>
        <taxon>Methanobrevibacter</taxon>
    </lineage>
</organism>
<evidence type="ECO:0000256" key="4">
    <source>
        <dbReference type="ARBA" id="ARBA00017632"/>
    </source>
</evidence>
<reference evidence="19" key="4">
    <citation type="submission" date="2016-10" db="EMBL/GenBank/DDBJ databases">
        <authorList>
            <person name="de Groot N.N."/>
        </authorList>
    </citation>
    <scope>NUCLEOTIDE SEQUENCE [LARGE SCALE GENOMIC DNA]</scope>
    <source>
        <strain evidence="19">DSM 16632</strain>
    </source>
</reference>
<dbReference type="RefSeq" id="WP_067146873.1">
    <property type="nucleotide sequence ID" value="NZ_CP014265.1"/>
</dbReference>
<protein>
    <recommendedName>
        <fullName evidence="4 13">Nucleoside diphosphate kinase</fullName>
        <shortName evidence="13">NDK</shortName>
        <shortName evidence="13">NDP kinase</shortName>
        <ecNumber evidence="3 13">2.7.4.6</ecNumber>
    </recommendedName>
    <alternativeName>
        <fullName evidence="13">Nucleoside-2-P kinase</fullName>
    </alternativeName>
</protein>
<evidence type="ECO:0000313" key="19">
    <source>
        <dbReference type="EMBL" id="SFL73244.1"/>
    </source>
</evidence>
<feature type="binding site" evidence="13 14">
    <location>
        <position position="86"/>
    </location>
    <ligand>
        <name>ATP</name>
        <dbReference type="ChEBI" id="CHEBI:30616"/>
    </ligand>
</feature>
<dbReference type="GeneID" id="28489287"/>
<dbReference type="OrthoDB" id="6874at2157"/>
<dbReference type="GO" id="GO:0005524">
    <property type="term" value="F:ATP binding"/>
    <property type="evidence" value="ECO:0007669"/>
    <property type="project" value="UniProtKB-UniRule"/>
</dbReference>
<evidence type="ECO:0000256" key="9">
    <source>
        <dbReference type="ARBA" id="ARBA00022777"/>
    </source>
</evidence>
<dbReference type="NCBIfam" id="NF001908">
    <property type="entry name" value="PRK00668.1"/>
    <property type="match status" value="1"/>
</dbReference>
<keyword evidence="8 13" id="KW-0547">Nucleotide-binding</keyword>
<keyword evidence="13" id="KW-0963">Cytoplasm</keyword>
<reference evidence="18 20" key="1">
    <citation type="journal article" date="2016" name="Genome Announc.">
        <title>Draft Genome Sequence of the Rumen Methanogen Methanobrevibacter olleyae YLM1.</title>
        <authorList>
            <person name="Kelly W.J."/>
            <person name="Li D."/>
            <person name="Lambie S.C."/>
            <person name="Cox F."/>
            <person name="Attwood G.T."/>
            <person name="Altermann E."/>
            <person name="Leahy S.C."/>
        </authorList>
    </citation>
    <scope>NUCLEOTIDE SEQUENCE [LARGE SCALE GENOMIC DNA]</scope>
    <source>
        <strain evidence="18 20">YLM1</strain>
    </source>
</reference>
<feature type="active site" description="Pros-phosphohistidine intermediate" evidence="13 14">
    <location>
        <position position="116"/>
    </location>
</feature>
<comment type="catalytic activity">
    <reaction evidence="13">
        <text>a ribonucleoside 5'-diphosphate + ATP = a ribonucleoside 5'-triphosphate + ADP</text>
        <dbReference type="Rhea" id="RHEA:18113"/>
        <dbReference type="ChEBI" id="CHEBI:30616"/>
        <dbReference type="ChEBI" id="CHEBI:57930"/>
        <dbReference type="ChEBI" id="CHEBI:61557"/>
        <dbReference type="ChEBI" id="CHEBI:456216"/>
        <dbReference type="EC" id="2.7.4.6"/>
    </reaction>
</comment>
<keyword evidence="12 13" id="KW-0546">Nucleotide metabolism</keyword>
<feature type="binding site" evidence="13 14">
    <location>
        <position position="113"/>
    </location>
    <ligand>
        <name>ATP</name>
        <dbReference type="ChEBI" id="CHEBI:30616"/>
    </ligand>
</feature>
<dbReference type="PANTHER" id="PTHR11349">
    <property type="entry name" value="NUCLEOSIDE DIPHOSPHATE KINASE"/>
    <property type="match status" value="1"/>
</dbReference>
<comment type="subcellular location">
    <subcellularLocation>
        <location evidence="13">Cytoplasm</location>
    </subcellularLocation>
</comment>
<evidence type="ECO:0000256" key="5">
    <source>
        <dbReference type="ARBA" id="ARBA00022553"/>
    </source>
</evidence>
<keyword evidence="6 13" id="KW-0808">Transferase</keyword>
<dbReference type="SMART" id="SM00562">
    <property type="entry name" value="NDK"/>
    <property type="match status" value="1"/>
</dbReference>
<evidence type="ECO:0000256" key="15">
    <source>
        <dbReference type="RuleBase" id="RU004011"/>
    </source>
</evidence>
<feature type="domain" description="Nucleoside diphosphate kinase-like" evidence="17">
    <location>
        <begin position="2"/>
        <end position="139"/>
    </location>
</feature>